<name>A0A7F8QF98_LEPWE</name>
<dbReference type="AlphaFoldDB" id="A0A7F8QF98"/>
<evidence type="ECO:0000313" key="2">
    <source>
        <dbReference type="Proteomes" id="UP000245341"/>
    </source>
</evidence>
<gene>
    <name evidence="3" type="primary">LOC115938903</name>
</gene>
<proteinExistence type="predicted"/>
<protein>
    <submittedName>
        <fullName evidence="3">AT-rich interactive domain-containing protein 1B-like isoform X3</fullName>
    </submittedName>
</protein>
<dbReference type="RefSeq" id="XP_030878913.1">
    <property type="nucleotide sequence ID" value="XM_031023053.1"/>
</dbReference>
<sequence length="122" mass="12018">MEAPGGAGGGEGAVGGAAEAGVGAGALIWVSPKSARAGGRGWGEGEKDLIHGRFNSFRHRRALGATVASGGPAGGGTWGRLTWAPACAGPASRGRSQRPVRPGAAPVTNEDDPPRGRLGSLQ</sequence>
<dbReference type="Proteomes" id="UP000245341">
    <property type="component" value="Unplaced"/>
</dbReference>
<dbReference type="GeneID" id="115938903"/>
<evidence type="ECO:0000256" key="1">
    <source>
        <dbReference type="SAM" id="MobiDB-lite"/>
    </source>
</evidence>
<evidence type="ECO:0000313" key="3">
    <source>
        <dbReference type="RefSeq" id="XP_030878913.1"/>
    </source>
</evidence>
<feature type="region of interest" description="Disordered" evidence="1">
    <location>
        <begin position="85"/>
        <end position="122"/>
    </location>
</feature>
<accession>A0A7F8QF98</accession>
<organism evidence="2 3">
    <name type="scientific">Leptonychotes weddellii</name>
    <name type="common">Weddell seal</name>
    <name type="synonym">Otaria weddellii</name>
    <dbReference type="NCBI Taxonomy" id="9713"/>
    <lineage>
        <taxon>Eukaryota</taxon>
        <taxon>Metazoa</taxon>
        <taxon>Chordata</taxon>
        <taxon>Craniata</taxon>
        <taxon>Vertebrata</taxon>
        <taxon>Euteleostomi</taxon>
        <taxon>Mammalia</taxon>
        <taxon>Eutheria</taxon>
        <taxon>Laurasiatheria</taxon>
        <taxon>Carnivora</taxon>
        <taxon>Caniformia</taxon>
        <taxon>Pinnipedia</taxon>
        <taxon>Phocidae</taxon>
        <taxon>Monachinae</taxon>
        <taxon>Lobodontini</taxon>
        <taxon>Leptonychotes</taxon>
    </lineage>
</organism>
<reference evidence="3" key="1">
    <citation type="submission" date="2025-08" db="UniProtKB">
        <authorList>
            <consortium name="RefSeq"/>
        </authorList>
    </citation>
    <scope>IDENTIFICATION</scope>
    <source>
        <tissue evidence="3">Liver</tissue>
    </source>
</reference>
<keyword evidence="2" id="KW-1185">Reference proteome</keyword>